<reference evidence="2 3" key="1">
    <citation type="submission" date="2019-08" db="EMBL/GenBank/DDBJ databases">
        <authorList>
            <person name="Guy L."/>
        </authorList>
    </citation>
    <scope>NUCLEOTIDE SEQUENCE [LARGE SCALE GENOMIC DNA]</scope>
    <source>
        <strain evidence="2 3">SGT-108</strain>
    </source>
</reference>
<dbReference type="KEGG" id="asip:AQUSIP_08600"/>
<dbReference type="Proteomes" id="UP000324194">
    <property type="component" value="Chromosome 1"/>
</dbReference>
<feature type="region of interest" description="Disordered" evidence="1">
    <location>
        <begin position="1"/>
        <end position="22"/>
    </location>
</feature>
<dbReference type="AlphaFoldDB" id="A0A5E4PF09"/>
<dbReference type="EMBL" id="LR699119">
    <property type="protein sequence ID" value="VVC75570.1"/>
    <property type="molecule type" value="Genomic_DNA"/>
</dbReference>
<accession>A0A5E4PF09</accession>
<gene>
    <name evidence="2" type="ORF">AQUSIP_08600</name>
</gene>
<name>A0A5E4PF09_9COXI</name>
<evidence type="ECO:0000313" key="2">
    <source>
        <dbReference type="EMBL" id="VVC75570.1"/>
    </source>
</evidence>
<keyword evidence="3" id="KW-1185">Reference proteome</keyword>
<organism evidence="2 3">
    <name type="scientific">Aquicella siphonis</name>
    <dbReference type="NCBI Taxonomy" id="254247"/>
    <lineage>
        <taxon>Bacteria</taxon>
        <taxon>Pseudomonadati</taxon>
        <taxon>Pseudomonadota</taxon>
        <taxon>Gammaproteobacteria</taxon>
        <taxon>Legionellales</taxon>
        <taxon>Coxiellaceae</taxon>
        <taxon>Aquicella</taxon>
    </lineage>
</organism>
<dbReference type="RefSeq" id="WP_148338866.1">
    <property type="nucleotide sequence ID" value="NZ_LR699119.1"/>
</dbReference>
<dbReference type="Gene3D" id="1.10.3290.20">
    <property type="match status" value="1"/>
</dbReference>
<proteinExistence type="predicted"/>
<evidence type="ECO:0000256" key="1">
    <source>
        <dbReference type="SAM" id="MobiDB-lite"/>
    </source>
</evidence>
<evidence type="ECO:0000313" key="3">
    <source>
        <dbReference type="Proteomes" id="UP000324194"/>
    </source>
</evidence>
<sequence>MNNRLFQADSAGMASSPDRKKEFGDLSKQSRWLEFSSDVIKRFSSNVSAYPDRKPVLRDDIRCPPGVLNSMAGCAYAFLANERRIIAKELKHKPLTHQFGWFNKPGFRASDDFLLIRDLPGQKDAIFELIGKLAAGMQGKDAVDYGCYEISRSQRADQSMVYTIKMTNPLVSPEVKTGKKISEQGEYAEPELTITFEDYGDQDPRTRIQVEHPMTPFDFMYEGKTEYMEDKFREMDDHFKACLGWTSDKSVEDFLVNAGALAHILARMQPVGRGNSAIVEWMIRGLAAAVGIELGAFNYETKIGWDFKAFLTPVRADYANWFAKNAFVSARYQAEFKVENESGIETKLNKSK</sequence>
<dbReference type="OrthoDB" id="5644945at2"/>
<protein>
    <submittedName>
        <fullName evidence="2">Uncharacterized protein</fullName>
    </submittedName>
</protein>